<feature type="domain" description="Response regulatory" evidence="3">
    <location>
        <begin position="405"/>
        <end position="521"/>
    </location>
</feature>
<dbReference type="Gene3D" id="1.10.3210.10">
    <property type="entry name" value="Hypothetical protein af1432"/>
    <property type="match status" value="1"/>
</dbReference>
<evidence type="ECO:0000259" key="3">
    <source>
        <dbReference type="PROSITE" id="PS50110"/>
    </source>
</evidence>
<dbReference type="InterPro" id="IPR052020">
    <property type="entry name" value="Cyclic_di-GMP/3'3'-cGAMP_PDE"/>
</dbReference>
<dbReference type="PANTHER" id="PTHR45228:SF5">
    <property type="entry name" value="CYCLIC DI-GMP PHOSPHODIESTERASE VC_1348-RELATED"/>
    <property type="match status" value="1"/>
</dbReference>
<dbReference type="InterPro" id="IPR001789">
    <property type="entry name" value="Sig_transdc_resp-reg_receiver"/>
</dbReference>
<dbReference type="InterPro" id="IPR011006">
    <property type="entry name" value="CheY-like_superfamily"/>
</dbReference>
<organism evidence="5 6">
    <name type="scientific">Gemmata massiliana</name>
    <dbReference type="NCBI Taxonomy" id="1210884"/>
    <lineage>
        <taxon>Bacteria</taxon>
        <taxon>Pseudomonadati</taxon>
        <taxon>Planctomycetota</taxon>
        <taxon>Planctomycetia</taxon>
        <taxon>Gemmatales</taxon>
        <taxon>Gemmataceae</taxon>
        <taxon>Gemmata</taxon>
    </lineage>
</organism>
<keyword evidence="6" id="KW-1185">Reference proteome</keyword>
<dbReference type="Pfam" id="PF13487">
    <property type="entry name" value="HD_5"/>
    <property type="match status" value="1"/>
</dbReference>
<dbReference type="Pfam" id="PF00072">
    <property type="entry name" value="Response_reg"/>
    <property type="match status" value="1"/>
</dbReference>
<dbReference type="InterPro" id="IPR011009">
    <property type="entry name" value="Kinase-like_dom_sf"/>
</dbReference>
<feature type="domain" description="HD-GYP" evidence="4">
    <location>
        <begin position="555"/>
        <end position="766"/>
    </location>
</feature>
<sequence length="766" mass="83345">MDRSARRIASRLTRSSLAVETSAYRSLPMTASYQPSFAAPVPLPLLQRLLTRGVIASEDYEGLKPDDRQAVERAATDDLLIDTLVRTRLLTEFQALKIRSGRLHTLVLGNYRLLDHIATGGMGIVYRAEHRQLRTVVAVKALPPSPDVNPRTLARFYQEARSVGKLKHPNIVAAIDAGEEPASGPDSPSQPYFVMEYLQGVDLERAASAAPLPIGLACQIAHQVADALIEAHRLGLVHRDIKPSNVLITADGQAKLLDFGLARLPGEERITRTGAQLGTVGYMAPEQTRNAHLVDARADVFGLGCTLYYALTGQAPFSDMIATFGPPPSARTQRSEIPAGLDAVLSRMMVAEVDQRYPTAEAAMRALLPFLPNAAVALPVAATPFVRPAVSADAGPATTHTAPGRVLIVDDQQDIRRLCRVALGADGLVCDEVGNGPDAVALGSATAYDLVLLDVDLPGFSGEEVLRRLRQRPPTRNLKVVMFSGAASGDELSRIMLAGADDFLTKPFSVVQLRARVKSALRLKEAQDRSDVLNRELLTVNAELEQAVEARDGELIRARNGLVLALAKLIEHRSTETGKHLLRLQRYCRVLAEAVASVPAYTSTVDANFIRMLEDAAPLHDIGKAALPDHILNKPGPLDSGERLLMQAHTTIGADTLREVARQHSFATAFLHVAIDIARCHHERWDGTGYPDRLVGESIPLVARLLAIADVYDALRSRRVYKPGLSHHTTVLTMTEGSPGHFDPSLLDVFVRIAPQFDRIFREFGE</sequence>
<reference evidence="5 6" key="1">
    <citation type="submission" date="2019-05" db="EMBL/GenBank/DDBJ databases">
        <authorList>
            <consortium name="Science for Life Laboratories"/>
        </authorList>
    </citation>
    <scope>NUCLEOTIDE SEQUENCE [LARGE SCALE GENOMIC DNA]</scope>
    <source>
        <strain evidence="5">Soil9</strain>
    </source>
</reference>
<dbReference type="Gene3D" id="3.40.50.2300">
    <property type="match status" value="1"/>
</dbReference>
<dbReference type="PANTHER" id="PTHR45228">
    <property type="entry name" value="CYCLIC DI-GMP PHOSPHODIESTERASE TM_0186-RELATED"/>
    <property type="match status" value="1"/>
</dbReference>
<dbReference type="SMART" id="SM00448">
    <property type="entry name" value="REC"/>
    <property type="match status" value="1"/>
</dbReference>
<dbReference type="AlphaFoldDB" id="A0A6P2DNQ3"/>
<dbReference type="SUPFAM" id="SSF52172">
    <property type="entry name" value="CheY-like"/>
    <property type="match status" value="1"/>
</dbReference>
<dbReference type="GO" id="GO:0004672">
    <property type="term" value="F:protein kinase activity"/>
    <property type="evidence" value="ECO:0007669"/>
    <property type="project" value="InterPro"/>
</dbReference>
<feature type="modified residue" description="4-aspartylphosphate" evidence="1">
    <location>
        <position position="454"/>
    </location>
</feature>
<dbReference type="SUPFAM" id="SSF109604">
    <property type="entry name" value="HD-domain/PDEase-like"/>
    <property type="match status" value="1"/>
</dbReference>
<evidence type="ECO:0000259" key="2">
    <source>
        <dbReference type="PROSITE" id="PS50011"/>
    </source>
</evidence>
<dbReference type="GO" id="GO:0000160">
    <property type="term" value="P:phosphorelay signal transduction system"/>
    <property type="evidence" value="ECO:0007669"/>
    <property type="project" value="InterPro"/>
</dbReference>
<dbReference type="PROSITE" id="PS50011">
    <property type="entry name" value="PROTEIN_KINASE_DOM"/>
    <property type="match status" value="1"/>
</dbReference>
<name>A0A6P2DNQ3_9BACT</name>
<dbReference type="Proteomes" id="UP000464178">
    <property type="component" value="Chromosome"/>
</dbReference>
<evidence type="ECO:0000256" key="1">
    <source>
        <dbReference type="PROSITE-ProRule" id="PRU00169"/>
    </source>
</evidence>
<dbReference type="Pfam" id="PF00069">
    <property type="entry name" value="Pkinase"/>
    <property type="match status" value="1"/>
</dbReference>
<evidence type="ECO:0000313" key="5">
    <source>
        <dbReference type="EMBL" id="VTS03746.1"/>
    </source>
</evidence>
<dbReference type="SUPFAM" id="SSF56112">
    <property type="entry name" value="Protein kinase-like (PK-like)"/>
    <property type="match status" value="1"/>
</dbReference>
<dbReference type="InterPro" id="IPR037522">
    <property type="entry name" value="HD_GYP_dom"/>
</dbReference>
<evidence type="ECO:0000313" key="6">
    <source>
        <dbReference type="Proteomes" id="UP000464178"/>
    </source>
</evidence>
<dbReference type="PROSITE" id="PS50110">
    <property type="entry name" value="RESPONSE_REGULATORY"/>
    <property type="match status" value="1"/>
</dbReference>
<evidence type="ECO:0000259" key="4">
    <source>
        <dbReference type="PROSITE" id="PS51832"/>
    </source>
</evidence>
<keyword evidence="1" id="KW-0597">Phosphoprotein</keyword>
<dbReference type="InterPro" id="IPR008271">
    <property type="entry name" value="Ser/Thr_kinase_AS"/>
</dbReference>
<dbReference type="GO" id="GO:0005524">
    <property type="term" value="F:ATP binding"/>
    <property type="evidence" value="ECO:0007669"/>
    <property type="project" value="InterPro"/>
</dbReference>
<dbReference type="PROSITE" id="PS51832">
    <property type="entry name" value="HD_GYP"/>
    <property type="match status" value="1"/>
</dbReference>
<accession>A0A6P2DNQ3</accession>
<protein>
    <submittedName>
        <fullName evidence="5">Uncharacterized protein</fullName>
    </submittedName>
</protein>
<dbReference type="EMBL" id="LR593886">
    <property type="protein sequence ID" value="VTS03746.1"/>
    <property type="molecule type" value="Genomic_DNA"/>
</dbReference>
<dbReference type="CDD" id="cd00156">
    <property type="entry name" value="REC"/>
    <property type="match status" value="1"/>
</dbReference>
<dbReference type="SMART" id="SM00471">
    <property type="entry name" value="HDc"/>
    <property type="match status" value="1"/>
</dbReference>
<dbReference type="SMART" id="SM00220">
    <property type="entry name" value="S_TKc"/>
    <property type="match status" value="1"/>
</dbReference>
<dbReference type="InterPro" id="IPR000719">
    <property type="entry name" value="Prot_kinase_dom"/>
</dbReference>
<dbReference type="Gene3D" id="1.10.510.10">
    <property type="entry name" value="Transferase(Phosphotransferase) domain 1"/>
    <property type="match status" value="1"/>
</dbReference>
<dbReference type="InterPro" id="IPR003607">
    <property type="entry name" value="HD/PDEase_dom"/>
</dbReference>
<proteinExistence type="predicted"/>
<dbReference type="Gene3D" id="3.30.200.20">
    <property type="entry name" value="Phosphorylase Kinase, domain 1"/>
    <property type="match status" value="1"/>
</dbReference>
<dbReference type="KEGG" id="gms:SOIL9_70800"/>
<gene>
    <name evidence="5" type="ORF">SOIL9_70800</name>
</gene>
<feature type="domain" description="Protein kinase" evidence="2">
    <location>
        <begin position="111"/>
        <end position="371"/>
    </location>
</feature>
<dbReference type="CDD" id="cd14014">
    <property type="entry name" value="STKc_PknB_like"/>
    <property type="match status" value="1"/>
</dbReference>
<dbReference type="PROSITE" id="PS00108">
    <property type="entry name" value="PROTEIN_KINASE_ST"/>
    <property type="match status" value="1"/>
</dbReference>
<dbReference type="CDD" id="cd00077">
    <property type="entry name" value="HDc"/>
    <property type="match status" value="1"/>
</dbReference>